<dbReference type="AlphaFoldDB" id="A0A914WTD3"/>
<evidence type="ECO:0000313" key="3">
    <source>
        <dbReference type="Proteomes" id="UP000887566"/>
    </source>
</evidence>
<dbReference type="Pfam" id="PF00059">
    <property type="entry name" value="Lectin_C"/>
    <property type="match status" value="1"/>
</dbReference>
<evidence type="ECO:0000256" key="1">
    <source>
        <dbReference type="SAM" id="Coils"/>
    </source>
</evidence>
<dbReference type="InterPro" id="IPR001304">
    <property type="entry name" value="C-type_lectin-like"/>
</dbReference>
<accession>A0A914WTD3</accession>
<sequence length="586" mass="67863">MCLLVDTLKCKHSYKNIPPLIVFNVQLWSDDVATAASNALLQREDVKVSPEDVKVSPEDIQLLPINKMRLMLESWDEYMGVTKLKTNGEKKIPSNSPREDLEFSLSMDSDETCEEDVKYFKSDLERLKQMLMIEVQLSLVHPTSRTLTVTKEHVTNGPLYRRLDRMNSTNGQRWLSAPDLTLFAQQITINVVSTDIVEPYYYVSETETELLEKRIEQSIIQIEENSRSASVNWDLVYWPNDRVRPDRALDYLKLMMHYDETVDLFTINAGVPPEIKDPEEYERTRCKIREVVDISLIKSNFYDIEGTEDTPAAVTLQPEYFPLMDSSIHLITPQPPPQPSSQHKNLTKQNINNVLTQSDEMNETINQLAQKINDANERVNEKIDDAYKKVNEKIDDADRRVNEEISEMKSKLEHLETQLQANERECCPRGWSKPPHGTKCLYFSSKQLSWSDAALYCQKFDAQLVSLHNDRESEMIRRLIPNDFPDNGIWLGGVTRNPARGRTHDWYWFDLTPFDYEDWHDGQPDNSPDYCTATHKLTDTSQSCLRLWDPYAEFGLRTGVHWDDGCCSEKLPFICGKLPNRFDCTP</sequence>
<name>A0A914WTD3_9BILA</name>
<feature type="domain" description="C-type lectin" evidence="2">
    <location>
        <begin position="436"/>
        <end position="576"/>
    </location>
</feature>
<protein>
    <submittedName>
        <fullName evidence="4">C-type lectin domain-containing protein</fullName>
    </submittedName>
</protein>
<dbReference type="InterPro" id="IPR016186">
    <property type="entry name" value="C-type_lectin-like/link_sf"/>
</dbReference>
<dbReference type="SMART" id="SM00034">
    <property type="entry name" value="CLECT"/>
    <property type="match status" value="1"/>
</dbReference>
<feature type="coiled-coil region" evidence="1">
    <location>
        <begin position="351"/>
        <end position="425"/>
    </location>
</feature>
<reference evidence="4" key="1">
    <citation type="submission" date="2022-11" db="UniProtKB">
        <authorList>
            <consortium name="WormBaseParasite"/>
        </authorList>
    </citation>
    <scope>IDENTIFICATION</scope>
</reference>
<dbReference type="PANTHER" id="PTHR22803">
    <property type="entry name" value="MANNOSE, PHOSPHOLIPASE, LECTIN RECEPTOR RELATED"/>
    <property type="match status" value="1"/>
</dbReference>
<evidence type="ECO:0000313" key="4">
    <source>
        <dbReference type="WBParaSite" id="PSAMB.scaffold517size48320.g6620.t1"/>
    </source>
</evidence>
<dbReference type="WBParaSite" id="PSAMB.scaffold517size48320.g6620.t1">
    <property type="protein sequence ID" value="PSAMB.scaffold517size48320.g6620.t1"/>
    <property type="gene ID" value="PSAMB.scaffold517size48320.g6620"/>
</dbReference>
<proteinExistence type="predicted"/>
<dbReference type="InterPro" id="IPR016187">
    <property type="entry name" value="CTDL_fold"/>
</dbReference>
<keyword evidence="1" id="KW-0175">Coiled coil</keyword>
<dbReference type="Gene3D" id="3.10.100.10">
    <property type="entry name" value="Mannose-Binding Protein A, subunit A"/>
    <property type="match status" value="1"/>
</dbReference>
<organism evidence="3 4">
    <name type="scientific">Plectus sambesii</name>
    <dbReference type="NCBI Taxonomy" id="2011161"/>
    <lineage>
        <taxon>Eukaryota</taxon>
        <taxon>Metazoa</taxon>
        <taxon>Ecdysozoa</taxon>
        <taxon>Nematoda</taxon>
        <taxon>Chromadorea</taxon>
        <taxon>Plectida</taxon>
        <taxon>Plectina</taxon>
        <taxon>Plectoidea</taxon>
        <taxon>Plectidae</taxon>
        <taxon>Plectus</taxon>
    </lineage>
</organism>
<dbReference type="Proteomes" id="UP000887566">
    <property type="component" value="Unplaced"/>
</dbReference>
<dbReference type="InterPro" id="IPR050111">
    <property type="entry name" value="C-type_lectin/snaclec_domain"/>
</dbReference>
<dbReference type="PROSITE" id="PS50041">
    <property type="entry name" value="C_TYPE_LECTIN_2"/>
    <property type="match status" value="1"/>
</dbReference>
<evidence type="ECO:0000259" key="2">
    <source>
        <dbReference type="PROSITE" id="PS50041"/>
    </source>
</evidence>
<dbReference type="SUPFAM" id="SSF56436">
    <property type="entry name" value="C-type lectin-like"/>
    <property type="match status" value="1"/>
</dbReference>
<keyword evidence="3" id="KW-1185">Reference proteome</keyword>